<dbReference type="SUPFAM" id="SSF56601">
    <property type="entry name" value="beta-lactamase/transpeptidase-like"/>
    <property type="match status" value="1"/>
</dbReference>
<proteinExistence type="predicted"/>
<dbReference type="InterPro" id="IPR050789">
    <property type="entry name" value="Diverse_Enzym_Activities"/>
</dbReference>
<keyword evidence="4" id="KW-1185">Reference proteome</keyword>
<reference evidence="4" key="1">
    <citation type="journal article" date="2019" name="Int. J. Syst. Evol. Microbiol.">
        <title>The Global Catalogue of Microorganisms (GCM) 10K type strain sequencing project: providing services to taxonomists for standard genome sequencing and annotation.</title>
        <authorList>
            <consortium name="The Broad Institute Genomics Platform"/>
            <consortium name="The Broad Institute Genome Sequencing Center for Infectious Disease"/>
            <person name="Wu L."/>
            <person name="Ma J."/>
        </authorList>
    </citation>
    <scope>NUCLEOTIDE SEQUENCE [LARGE SCALE GENOMIC DNA]</scope>
    <source>
        <strain evidence="4">CCUG 67170</strain>
    </source>
</reference>
<organism evidence="3 4">
    <name type="scientific">Streptococcus caprae</name>
    <dbReference type="NCBI Taxonomy" id="1640501"/>
    <lineage>
        <taxon>Bacteria</taxon>
        <taxon>Bacillati</taxon>
        <taxon>Bacillota</taxon>
        <taxon>Bacilli</taxon>
        <taxon>Lactobacillales</taxon>
        <taxon>Streptococcaceae</taxon>
        <taxon>Streptococcus</taxon>
    </lineage>
</organism>
<evidence type="ECO:0000313" key="3">
    <source>
        <dbReference type="EMBL" id="MFC3928578.1"/>
    </source>
</evidence>
<dbReference type="InterPro" id="IPR012338">
    <property type="entry name" value="Beta-lactam/transpept-like"/>
</dbReference>
<dbReference type="Gene3D" id="3.40.710.10">
    <property type="entry name" value="DD-peptidase/beta-lactamase superfamily"/>
    <property type="match status" value="1"/>
</dbReference>
<keyword evidence="1 3" id="KW-0378">Hydrolase</keyword>
<dbReference type="Pfam" id="PF00144">
    <property type="entry name" value="Beta-lactamase"/>
    <property type="match status" value="1"/>
</dbReference>
<evidence type="ECO:0000313" key="4">
    <source>
        <dbReference type="Proteomes" id="UP001595807"/>
    </source>
</evidence>
<dbReference type="PANTHER" id="PTHR43283:SF11">
    <property type="entry name" value="BETA-LACTAMASE-RELATED DOMAIN-CONTAINING PROTEIN"/>
    <property type="match status" value="1"/>
</dbReference>
<protein>
    <submittedName>
        <fullName evidence="3">Serine hydrolase domain-containing protein</fullName>
    </submittedName>
</protein>
<dbReference type="InterPro" id="IPR001466">
    <property type="entry name" value="Beta-lactam-related"/>
</dbReference>
<name>A0ABV8CX00_9STRE</name>
<dbReference type="PANTHER" id="PTHR43283">
    <property type="entry name" value="BETA-LACTAMASE-RELATED"/>
    <property type="match status" value="1"/>
</dbReference>
<evidence type="ECO:0000259" key="2">
    <source>
        <dbReference type="Pfam" id="PF00144"/>
    </source>
</evidence>
<dbReference type="RefSeq" id="WP_380427264.1">
    <property type="nucleotide sequence ID" value="NZ_JBHRZV010000050.1"/>
</dbReference>
<dbReference type="Proteomes" id="UP001595807">
    <property type="component" value="Unassembled WGS sequence"/>
</dbReference>
<dbReference type="EMBL" id="JBHRZV010000050">
    <property type="protein sequence ID" value="MFC3928578.1"/>
    <property type="molecule type" value="Genomic_DNA"/>
</dbReference>
<accession>A0ABV8CX00</accession>
<evidence type="ECO:0000256" key="1">
    <source>
        <dbReference type="ARBA" id="ARBA00022801"/>
    </source>
</evidence>
<feature type="domain" description="Beta-lactamase-related" evidence="2">
    <location>
        <begin position="8"/>
        <end position="297"/>
    </location>
</feature>
<sequence length="311" mass="35310">MEAILEKIKEQIADNLYPGASLSIFDQGVWQEFYFGESEDGRATEPGLVYDLASVSKVVGVATLLIFLIQAGKLELDRALKSYYPQVEDSSLTIRQLLTHTSGIDPFIPNRDDLDETALKQAIHEIKVTDDKGFHYTDINFILLGFLLEKLLGQPLDQPLDVLFDERIFQKWGMAKTSFGPRLEAVPTVKGITTGQVHDPKAKVLGVHCGSAGLFSTIEDLKQFCQHYLEDDFASNLWQNYGSPDKPRSLGWNLDGDWIDHTGYTGPFVMVNRRAHQAVIFLTNRTYNYDDRPLWIAKRRELRDVIKESLR</sequence>
<gene>
    <name evidence="3" type="ORF">ACFORF_08395</name>
</gene>
<comment type="caution">
    <text evidence="3">The sequence shown here is derived from an EMBL/GenBank/DDBJ whole genome shotgun (WGS) entry which is preliminary data.</text>
</comment>
<dbReference type="GO" id="GO:0016787">
    <property type="term" value="F:hydrolase activity"/>
    <property type="evidence" value="ECO:0007669"/>
    <property type="project" value="UniProtKB-KW"/>
</dbReference>